<dbReference type="Proteomes" id="UP000289257">
    <property type="component" value="Unassembled WGS sequence"/>
</dbReference>
<keyword evidence="7 18" id="KW-0378">Hydrolase</keyword>
<evidence type="ECO:0000256" key="3">
    <source>
        <dbReference type="ARBA" id="ARBA00019900"/>
    </source>
</evidence>
<evidence type="ECO:0000256" key="15">
    <source>
        <dbReference type="PIRSR" id="PIRSR000977-2"/>
    </source>
</evidence>
<protein>
    <recommendedName>
        <fullName evidence="3">Exodeoxyribonuclease I</fullName>
        <ecNumber evidence="2">3.1.11.1</ecNumber>
    </recommendedName>
    <alternativeName>
        <fullName evidence="12">DNA deoxyribophosphodiesterase</fullName>
    </alternativeName>
</protein>
<dbReference type="InterPro" id="IPR013520">
    <property type="entry name" value="Ribonucl_H"/>
</dbReference>
<dbReference type="Pfam" id="PF26016">
    <property type="entry name" value="ExoI_C"/>
    <property type="match status" value="1"/>
</dbReference>
<keyword evidence="5 15" id="KW-0479">Metal-binding</keyword>
<feature type="domain" description="ExoI SH3-like" evidence="16">
    <location>
        <begin position="195"/>
        <end position="349"/>
    </location>
</feature>
<comment type="caution">
    <text evidence="18">The sequence shown here is derived from an EMBL/GenBank/DDBJ whole genome shotgun (WGS) entry which is preliminary data.</text>
</comment>
<keyword evidence="4" id="KW-0540">Nuclease</keyword>
<feature type="binding site" evidence="15">
    <location>
        <position position="11"/>
    </location>
    <ligand>
        <name>Mg(2+)</name>
        <dbReference type="ChEBI" id="CHEBI:18420"/>
        <label>2</label>
    </ligand>
</feature>
<evidence type="ECO:0000256" key="6">
    <source>
        <dbReference type="ARBA" id="ARBA00022763"/>
    </source>
</evidence>
<reference evidence="18" key="1">
    <citation type="submission" date="2019-01" db="EMBL/GenBank/DDBJ databases">
        <title>Genomic signatures and co-occurrence patterns of the ultra-small Saccharimodia (Patescibacteria phylum) suggest a symbiotic lifestyle.</title>
        <authorList>
            <person name="Lemos L."/>
            <person name="Medeiros J."/>
            <person name="Andreote F."/>
            <person name="Fernandes G."/>
            <person name="Varani A."/>
            <person name="Oliveira G."/>
            <person name="Pylro V."/>
        </authorList>
    </citation>
    <scope>NUCLEOTIDE SEQUENCE [LARGE SCALE GENOMIC DNA]</scope>
    <source>
        <strain evidence="18">AMD02</strain>
    </source>
</reference>
<dbReference type="Pfam" id="PF00929">
    <property type="entry name" value="RNase_T"/>
    <property type="match status" value="1"/>
</dbReference>
<evidence type="ECO:0000256" key="4">
    <source>
        <dbReference type="ARBA" id="ARBA00022722"/>
    </source>
</evidence>
<evidence type="ECO:0000256" key="2">
    <source>
        <dbReference type="ARBA" id="ARBA00012108"/>
    </source>
</evidence>
<evidence type="ECO:0000256" key="10">
    <source>
        <dbReference type="ARBA" id="ARBA00023125"/>
    </source>
</evidence>
<dbReference type="InterPro" id="IPR023607">
    <property type="entry name" value="Exodeoxyribonuclease_I"/>
</dbReference>
<keyword evidence="9 15" id="KW-0460">Magnesium</keyword>
<dbReference type="PROSITE" id="PS51785">
    <property type="entry name" value="EXOI_C"/>
    <property type="match status" value="1"/>
</dbReference>
<evidence type="ECO:0000256" key="12">
    <source>
        <dbReference type="ARBA" id="ARBA00031220"/>
    </source>
</evidence>
<dbReference type="Pfam" id="PF08411">
    <property type="entry name" value="ExoI_SH3"/>
    <property type="match status" value="1"/>
</dbReference>
<evidence type="ECO:0000313" key="18">
    <source>
        <dbReference type="EMBL" id="RWZ78170.1"/>
    </source>
</evidence>
<dbReference type="FunFam" id="3.30.420.10:FF:000033">
    <property type="entry name" value="Exodeoxyribonuclease I"/>
    <property type="match status" value="1"/>
</dbReference>
<sequence>MSHTFFFYDLETSGLSPQDDRIMQFAGIRTTLELEPIGEPYNILVKLNDDILPSPDALMVTGITPQQTQADGYTEAEFCRFLMEDVFTPDTITVGFNNIRFDDEFIRHLFWRNFYDPYEWTWKDGRSRWDMLDVTRMTRALRPEGIEWPFIDGKAVNKLELLTKLNGIDHQHAHDALSDVHALISVTRLIKEKQPQLYRYLFTVRDKKEVKKLVNLDDKRPFVYVSGRYDAEFHKATVAFPLTSGRHSNVIVYDLRHDPTPFLNLSLSDLEKRMYASWEERQADGFMFIPVKELQYNRAPAVAPLGVLEQSDGWKRVGLDEERVIKHRNMLLSVPSFAENIRTIFEKRPEFTKSYDAEAQLYDGFVESVDTLRIEKVRKADAEQLADLHPDFNDERLSPLLLHYKARNYPQSLTEDEVLLWEKWRTERITKQLPGFIKRLQALSTTIGHEEEVTNKRFVLEELQLWAESIVPAENY</sequence>
<dbReference type="CDD" id="cd06138">
    <property type="entry name" value="ExoI_N"/>
    <property type="match status" value="1"/>
</dbReference>
<dbReference type="InterPro" id="IPR012337">
    <property type="entry name" value="RNaseH-like_sf"/>
</dbReference>
<dbReference type="InterPro" id="IPR034747">
    <property type="entry name" value="EXOI_SH3"/>
</dbReference>
<keyword evidence="11" id="KW-0234">DNA repair</keyword>
<dbReference type="PROSITE" id="PS51784">
    <property type="entry name" value="EXOI_SH3"/>
    <property type="match status" value="1"/>
</dbReference>
<name>A0A4Q0AGQ4_9BACT</name>
<dbReference type="EC" id="3.1.11.1" evidence="2"/>
<keyword evidence="10" id="KW-0238">DNA-binding</keyword>
<dbReference type="Gene3D" id="1.20.1280.70">
    <property type="entry name" value="Exonuclease ExoI, domain 3"/>
    <property type="match status" value="1"/>
</dbReference>
<dbReference type="InterPro" id="IPR038649">
    <property type="entry name" value="EXOI_SH3_sf"/>
</dbReference>
<dbReference type="GO" id="GO:0003677">
    <property type="term" value="F:DNA binding"/>
    <property type="evidence" value="ECO:0007669"/>
    <property type="project" value="UniProtKB-KW"/>
</dbReference>
<dbReference type="GO" id="GO:0008310">
    <property type="term" value="F:single-stranded DNA 3'-5' DNA exonuclease activity"/>
    <property type="evidence" value="ECO:0007669"/>
    <property type="project" value="UniProtKB-EC"/>
</dbReference>
<accession>A0A4Q0AGQ4</accession>
<feature type="binding site" evidence="15">
    <location>
        <position position="179"/>
    </location>
    <ligand>
        <name>Mg(2+)</name>
        <dbReference type="ChEBI" id="CHEBI:18420"/>
        <label>2</label>
    </ligand>
</feature>
<dbReference type="NCBIfam" id="NF008746">
    <property type="entry name" value="PRK11779.1"/>
    <property type="match status" value="1"/>
</dbReference>
<evidence type="ECO:0000259" key="17">
    <source>
        <dbReference type="PROSITE" id="PS51785"/>
    </source>
</evidence>
<dbReference type="SMART" id="SM00479">
    <property type="entry name" value="EXOIII"/>
    <property type="match status" value="1"/>
</dbReference>
<comment type="cofactor">
    <cofactor evidence="15">
        <name>Mg(2+)</name>
        <dbReference type="ChEBI" id="CHEBI:18420"/>
    </cofactor>
    <text evidence="15">Binds 2 Mg(2+) ions per monomer.</text>
</comment>
<keyword evidence="6" id="KW-0227">DNA damage</keyword>
<evidence type="ECO:0000256" key="11">
    <source>
        <dbReference type="ARBA" id="ARBA00023204"/>
    </source>
</evidence>
<comment type="subunit">
    <text evidence="13">Monomer. Interacts with ssb (via C-terminus); this interaction stimulates the exonuclease activity by recruiting the enzyme to its substrate.</text>
</comment>
<evidence type="ECO:0000256" key="8">
    <source>
        <dbReference type="ARBA" id="ARBA00022839"/>
    </source>
</evidence>
<feature type="binding site" evidence="14">
    <location>
        <position position="11"/>
    </location>
    <ligand>
        <name>substrate</name>
    </ligand>
</feature>
<comment type="catalytic activity">
    <reaction evidence="1">
        <text>Exonucleolytic cleavage in the 3'- to 5'-direction to yield nucleoside 5'-phosphates.</text>
        <dbReference type="EC" id="3.1.11.1"/>
    </reaction>
</comment>
<evidence type="ECO:0000256" key="9">
    <source>
        <dbReference type="ARBA" id="ARBA00022842"/>
    </source>
</evidence>
<evidence type="ECO:0000256" key="7">
    <source>
        <dbReference type="ARBA" id="ARBA00022801"/>
    </source>
</evidence>
<feature type="binding site" evidence="14">
    <location>
        <position position="158"/>
    </location>
    <ligand>
        <name>substrate</name>
    </ligand>
</feature>
<dbReference type="GO" id="GO:0006281">
    <property type="term" value="P:DNA repair"/>
    <property type="evidence" value="ECO:0007669"/>
    <property type="project" value="UniProtKB-KW"/>
</dbReference>
<evidence type="ECO:0000256" key="5">
    <source>
        <dbReference type="ARBA" id="ARBA00022723"/>
    </source>
</evidence>
<dbReference type="InterPro" id="IPR013620">
    <property type="entry name" value="Exonuc_1_SH3"/>
</dbReference>
<dbReference type="PIRSF" id="PIRSF000977">
    <property type="entry name" value="Exodeoxyribonuclease_I"/>
    <property type="match status" value="1"/>
</dbReference>
<organism evidence="18 19">
    <name type="scientific">Candidatus Microsaccharimonas sossegonensis</name>
    <dbReference type="NCBI Taxonomy" id="2506948"/>
    <lineage>
        <taxon>Bacteria</taxon>
        <taxon>Candidatus Saccharimonadota</taxon>
        <taxon>Candidatus Saccharimonadia</taxon>
        <taxon>Candidatus Saccharimonadales</taxon>
        <taxon>Candidatus Saccharimonadaceae</taxon>
        <taxon>Candidatus Microsaccharimonas</taxon>
    </lineage>
</organism>
<dbReference type="GO" id="GO:0046872">
    <property type="term" value="F:metal ion binding"/>
    <property type="evidence" value="ECO:0007669"/>
    <property type="project" value="UniProtKB-KW"/>
</dbReference>
<dbReference type="SUPFAM" id="SSF53098">
    <property type="entry name" value="Ribonuclease H-like"/>
    <property type="match status" value="1"/>
</dbReference>
<dbReference type="InterPro" id="IPR058561">
    <property type="entry name" value="Exonuc_1_C"/>
</dbReference>
<gene>
    <name evidence="18" type="ORF">EOT05_00140</name>
</gene>
<keyword evidence="8" id="KW-0269">Exonuclease</keyword>
<evidence type="ECO:0000259" key="16">
    <source>
        <dbReference type="PROSITE" id="PS51784"/>
    </source>
</evidence>
<dbReference type="Gene3D" id="3.30.1520.20">
    <property type="entry name" value="Exonuclease ExoI, domain 2"/>
    <property type="match status" value="1"/>
</dbReference>
<keyword evidence="19" id="KW-1185">Reference proteome</keyword>
<evidence type="ECO:0000256" key="1">
    <source>
        <dbReference type="ARBA" id="ARBA00000563"/>
    </source>
</evidence>
<dbReference type="EMBL" id="SCKX01000001">
    <property type="protein sequence ID" value="RWZ78170.1"/>
    <property type="molecule type" value="Genomic_DNA"/>
</dbReference>
<evidence type="ECO:0000313" key="19">
    <source>
        <dbReference type="Proteomes" id="UP000289257"/>
    </source>
</evidence>
<dbReference type="Gene3D" id="3.30.420.10">
    <property type="entry name" value="Ribonuclease H-like superfamily/Ribonuclease H"/>
    <property type="match status" value="1"/>
</dbReference>
<proteinExistence type="predicted"/>
<feature type="domain" description="ExoI C-terminal" evidence="17">
    <location>
        <begin position="353"/>
        <end position="471"/>
    </location>
</feature>
<dbReference type="InterPro" id="IPR036397">
    <property type="entry name" value="RNaseH_sf"/>
</dbReference>
<evidence type="ECO:0000256" key="13">
    <source>
        <dbReference type="ARBA" id="ARBA00046792"/>
    </source>
</evidence>
<dbReference type="AlphaFoldDB" id="A0A4Q0AGQ4"/>
<evidence type="ECO:0000256" key="14">
    <source>
        <dbReference type="PIRSR" id="PIRSR000977-1"/>
    </source>
</evidence>
<feature type="binding site" evidence="15">
    <location>
        <position position="9"/>
    </location>
    <ligand>
        <name>Mg(2+)</name>
        <dbReference type="ChEBI" id="CHEBI:18420"/>
        <label>1</label>
    </ligand>
</feature>